<dbReference type="KEGG" id="sutt:SUTMEG_13220"/>
<dbReference type="Gene3D" id="2.30.40.10">
    <property type="entry name" value="Urease, subunit C, domain 1"/>
    <property type="match status" value="1"/>
</dbReference>
<keyword evidence="3" id="KW-0862">Zinc</keyword>
<dbReference type="InterPro" id="IPR033932">
    <property type="entry name" value="YtcJ-like"/>
</dbReference>
<dbReference type="InterPro" id="IPR011059">
    <property type="entry name" value="Metal-dep_hydrolase_composite"/>
</dbReference>
<dbReference type="SUPFAM" id="SSF51338">
    <property type="entry name" value="Composite domain of metallo-dependent hydrolases"/>
    <property type="match status" value="1"/>
</dbReference>
<evidence type="ECO:0000259" key="5">
    <source>
        <dbReference type="Pfam" id="PF22039"/>
    </source>
</evidence>
<dbReference type="InterPro" id="IPR054418">
    <property type="entry name" value="MQNX/HUTI_composite_N"/>
</dbReference>
<dbReference type="PANTHER" id="PTHR22642">
    <property type="entry name" value="IMIDAZOLONEPROPIONASE"/>
    <property type="match status" value="1"/>
</dbReference>
<dbReference type="InterPro" id="IPR013108">
    <property type="entry name" value="Amidohydro_3"/>
</dbReference>
<dbReference type="GO" id="GO:0016810">
    <property type="term" value="F:hydrolase activity, acting on carbon-nitrogen (but not peptide) bonds"/>
    <property type="evidence" value="ECO:0007669"/>
    <property type="project" value="InterPro"/>
</dbReference>
<feature type="domain" description="Amidohydrolase 3" evidence="4">
    <location>
        <begin position="56"/>
        <end position="553"/>
    </location>
</feature>
<dbReference type="Pfam" id="PF22039">
    <property type="entry name" value="HUTI_composite_bact"/>
    <property type="match status" value="1"/>
</dbReference>
<keyword evidence="7" id="KW-1185">Reference proteome</keyword>
<organism evidence="6 7">
    <name type="scientific">Sutterella megalosphaeroides</name>
    <dbReference type="NCBI Taxonomy" id="2494234"/>
    <lineage>
        <taxon>Bacteria</taxon>
        <taxon>Pseudomonadati</taxon>
        <taxon>Pseudomonadota</taxon>
        <taxon>Betaproteobacteria</taxon>
        <taxon>Burkholderiales</taxon>
        <taxon>Sutterellaceae</taxon>
        <taxon>Sutterella</taxon>
    </lineage>
</organism>
<dbReference type="Gene3D" id="3.20.20.140">
    <property type="entry name" value="Metal-dependent hydrolases"/>
    <property type="match status" value="1"/>
</dbReference>
<dbReference type="GO" id="GO:0046872">
    <property type="term" value="F:metal ion binding"/>
    <property type="evidence" value="ECO:0007669"/>
    <property type="project" value="UniProtKB-KW"/>
</dbReference>
<gene>
    <name evidence="6" type="ORF">SUTMEG_13220</name>
</gene>
<proteinExistence type="predicted"/>
<protein>
    <submittedName>
        <fullName evidence="6">Amidohydrolase</fullName>
    </submittedName>
</protein>
<dbReference type="AlphaFoldDB" id="A0A2Z6IA89"/>
<feature type="domain" description="Aminodeoxyfutalosine deaminase/Imidazolonepropionase-like composite" evidence="5">
    <location>
        <begin position="30"/>
        <end position="53"/>
    </location>
</feature>
<dbReference type="Pfam" id="PF07969">
    <property type="entry name" value="Amidohydro_3"/>
    <property type="match status" value="1"/>
</dbReference>
<dbReference type="SUPFAM" id="SSF51556">
    <property type="entry name" value="Metallo-dependent hydrolases"/>
    <property type="match status" value="1"/>
</dbReference>
<evidence type="ECO:0000256" key="1">
    <source>
        <dbReference type="ARBA" id="ARBA00022723"/>
    </source>
</evidence>
<evidence type="ECO:0000256" key="3">
    <source>
        <dbReference type="ARBA" id="ARBA00022833"/>
    </source>
</evidence>
<sequence>MEHTNTHSAPVATLIENARVYADTNRFEEAILIVGDTIRAVGPAEALRRAAPEGTRTIDARGRLVIPGFNDSHCHLMSAGRTLDEIDLQRVRSLEEMLETIRAYIEAHPAAPGTVLHGRGWNHDFFTDVARMPLASDLDAVAPDVGLVLERTCGHVAVANTVAMRAAGITRDTVPNAGGDIGHDEAGEPNGIFAENALAQIYAAIPPVDRAARRRHLRAALRHAAASGVTSVHTMDVQGDNWRATLEDYDTVLSELPTLRVNHQMCFMTPELLENFLVSGLRTGDAAGATGNRMNRVGPLKLFVDGSLGARTALLRAPYRDDPTTSGIATLTPAELSALVDRAVAAGLQTTIHAIGDGAIERVIDAYEAHTTENAGAGSNPARLGIVHVQITDRALLERMARRSILAHVQPIFLQYDTTIVEDRVGPELAATSYAFRTMNEIGIPVSYGTDSPVEDLNPWQNLASAVTRTRFEGNAAPWHPEECVTVADAIDAYTTGSAFASFEEQTKGRLLPGYLADLVVCDTDLFALPAGELADRIAGTRAVLTMTGGRIVWNTEGEADVNFD</sequence>
<reference evidence="6 7" key="1">
    <citation type="journal article" date="2018" name="Int. J. Syst. Evol. Microbiol.">
        <title>Mesosutterella multiformis gen. nov., sp. nov., a member of the family Sutterellaceae and Sutterella megalosphaeroides sp. nov., isolated from human faeces.</title>
        <authorList>
            <person name="Sakamoto M."/>
            <person name="Ikeyama N."/>
            <person name="Kunihiro T."/>
            <person name="Iino T."/>
            <person name="Yuki M."/>
            <person name="Ohkuma M."/>
        </authorList>
    </citation>
    <scope>NUCLEOTIDE SEQUENCE [LARGE SCALE GENOMIC DNA]</scope>
    <source>
        <strain evidence="6 7">6FBBBH3</strain>
    </source>
</reference>
<dbReference type="InterPro" id="IPR032466">
    <property type="entry name" value="Metal_Hydrolase"/>
</dbReference>
<name>A0A2Z6IA89_9BURK</name>
<dbReference type="Proteomes" id="UP000271003">
    <property type="component" value="Chromosome"/>
</dbReference>
<keyword evidence="1" id="KW-0479">Metal-binding</keyword>
<dbReference type="CDD" id="cd01300">
    <property type="entry name" value="YtcJ_like"/>
    <property type="match status" value="1"/>
</dbReference>
<evidence type="ECO:0000259" key="4">
    <source>
        <dbReference type="Pfam" id="PF07969"/>
    </source>
</evidence>
<keyword evidence="2 6" id="KW-0378">Hydrolase</keyword>
<dbReference type="Gene3D" id="3.10.310.70">
    <property type="match status" value="1"/>
</dbReference>
<evidence type="ECO:0000313" key="6">
    <source>
        <dbReference type="EMBL" id="BBF23431.1"/>
    </source>
</evidence>
<dbReference type="PANTHER" id="PTHR22642:SF2">
    <property type="entry name" value="PROTEIN LONG AFTER FAR-RED 3"/>
    <property type="match status" value="1"/>
</dbReference>
<dbReference type="EMBL" id="AP018786">
    <property type="protein sequence ID" value="BBF23431.1"/>
    <property type="molecule type" value="Genomic_DNA"/>
</dbReference>
<dbReference type="RefSeq" id="WP_232008750.1">
    <property type="nucleotide sequence ID" value="NZ_AP018786.1"/>
</dbReference>
<evidence type="ECO:0000313" key="7">
    <source>
        <dbReference type="Proteomes" id="UP000271003"/>
    </source>
</evidence>
<evidence type="ECO:0000256" key="2">
    <source>
        <dbReference type="ARBA" id="ARBA00022801"/>
    </source>
</evidence>
<accession>A0A2Z6IA89</accession>